<dbReference type="GO" id="GO:0016301">
    <property type="term" value="F:kinase activity"/>
    <property type="evidence" value="ECO:0007669"/>
    <property type="project" value="TreeGrafter"/>
</dbReference>
<keyword evidence="4" id="KW-1185">Reference proteome</keyword>
<keyword evidence="2" id="KW-0067">ATP-binding</keyword>
<evidence type="ECO:0000313" key="4">
    <source>
        <dbReference type="Proteomes" id="UP000321570"/>
    </source>
</evidence>
<dbReference type="PANTHER" id="PTHR20873:SF0">
    <property type="entry name" value="L-SERYL-TRNA(SEC) KINASE"/>
    <property type="match status" value="1"/>
</dbReference>
<accession>A0A564YYM7</accession>
<name>A0A564YYM7_HYMDI</name>
<keyword evidence="1" id="KW-0547">Nucleotide-binding</keyword>
<gene>
    <name evidence="3" type="ORF">WMSIL1_LOCUS10890</name>
</gene>
<dbReference type="PANTHER" id="PTHR20873">
    <property type="entry name" value="L-SERYL-TRNA(SEC) KINASE"/>
    <property type="match status" value="1"/>
</dbReference>
<protein>
    <submittedName>
        <fullName evidence="3">Uncharacterized protein</fullName>
    </submittedName>
</protein>
<dbReference type="GO" id="GO:0005524">
    <property type="term" value="F:ATP binding"/>
    <property type="evidence" value="ECO:0007669"/>
    <property type="project" value="UniProtKB-KW"/>
</dbReference>
<evidence type="ECO:0000256" key="2">
    <source>
        <dbReference type="ARBA" id="ARBA00022840"/>
    </source>
</evidence>
<dbReference type="AlphaFoldDB" id="A0A564YYM7"/>
<dbReference type="SUPFAM" id="SSF52540">
    <property type="entry name" value="P-loop containing nucleoside triphosphate hydrolases"/>
    <property type="match status" value="1"/>
</dbReference>
<dbReference type="Gene3D" id="3.40.50.300">
    <property type="entry name" value="P-loop containing nucleotide triphosphate hydrolases"/>
    <property type="match status" value="1"/>
</dbReference>
<reference evidence="3 4" key="1">
    <citation type="submission" date="2019-07" db="EMBL/GenBank/DDBJ databases">
        <authorList>
            <person name="Jastrzebski P J."/>
            <person name="Paukszto L."/>
            <person name="Jastrzebski P J."/>
        </authorList>
    </citation>
    <scope>NUCLEOTIDE SEQUENCE [LARGE SCALE GENOMIC DNA]</scope>
    <source>
        <strain evidence="3 4">WMS-il1</strain>
    </source>
</reference>
<dbReference type="InterPro" id="IPR027417">
    <property type="entry name" value="P-loop_NTPase"/>
</dbReference>
<dbReference type="GO" id="GO:0000049">
    <property type="term" value="F:tRNA binding"/>
    <property type="evidence" value="ECO:0007669"/>
    <property type="project" value="TreeGrafter"/>
</dbReference>
<evidence type="ECO:0000313" key="3">
    <source>
        <dbReference type="EMBL" id="VUZ52377.1"/>
    </source>
</evidence>
<evidence type="ECO:0000256" key="1">
    <source>
        <dbReference type="ARBA" id="ARBA00022741"/>
    </source>
</evidence>
<organism evidence="3 4">
    <name type="scientific">Hymenolepis diminuta</name>
    <name type="common">Rat tapeworm</name>
    <dbReference type="NCBI Taxonomy" id="6216"/>
    <lineage>
        <taxon>Eukaryota</taxon>
        <taxon>Metazoa</taxon>
        <taxon>Spiralia</taxon>
        <taxon>Lophotrochozoa</taxon>
        <taxon>Platyhelminthes</taxon>
        <taxon>Cestoda</taxon>
        <taxon>Eucestoda</taxon>
        <taxon>Cyclophyllidea</taxon>
        <taxon>Hymenolepididae</taxon>
        <taxon>Hymenolepis</taxon>
    </lineage>
</organism>
<dbReference type="InterPro" id="IPR052648">
    <property type="entry name" value="Ser-tRNA(Sec)_kinase"/>
</dbReference>
<sequence length="312" mass="36302">MGDCNLTSRVKALLLFNGLPGSGKSYTANELVKNAKNYKFISIHFDKNIVFEDNDDFDWKNGRSKLSSYIKSFINHYNQGDNSYSSDKLHVNLCEYSNDESAPAIVILDDNFYYRSMRKQYYQLSKMLRIAYMSASFRTSLQMCIKRNTERVASVPESIIHRMNSRFEWPNAAISPWERYNLELDGSISDIIVEEIEKFVEFVLKQPLVFIDWEKLEAERNKSREINRMNPIHVIDDVLRSLVNACVNSLSPELRQKYGKEFGKVKAMTLNQLRPSACDKFASLTCEDFETWIQSAFGENLRQIIPISFDFF</sequence>
<dbReference type="InterPro" id="IPR013641">
    <property type="entry name" value="KTI12/PSTK"/>
</dbReference>
<proteinExistence type="predicted"/>
<dbReference type="EMBL" id="CABIJS010000488">
    <property type="protein sequence ID" value="VUZ52377.1"/>
    <property type="molecule type" value="Genomic_DNA"/>
</dbReference>
<dbReference type="Pfam" id="PF08433">
    <property type="entry name" value="KTI12"/>
    <property type="match status" value="1"/>
</dbReference>
<dbReference type="Proteomes" id="UP000321570">
    <property type="component" value="Unassembled WGS sequence"/>
</dbReference>